<dbReference type="PROSITE" id="PS51365">
    <property type="entry name" value="RENAL_DIPEPTIDASE_2"/>
    <property type="match status" value="1"/>
</dbReference>
<dbReference type="Gene3D" id="3.20.20.140">
    <property type="entry name" value="Metal-dependent hydrolases"/>
    <property type="match status" value="1"/>
</dbReference>
<name>A0ABV7VC13_9PROT</name>
<keyword evidence="2" id="KW-1185">Reference proteome</keyword>
<accession>A0ABV7VC13</accession>
<dbReference type="EMBL" id="JBHRYJ010000001">
    <property type="protein sequence ID" value="MFC3675024.1"/>
    <property type="molecule type" value="Genomic_DNA"/>
</dbReference>
<protein>
    <submittedName>
        <fullName evidence="1">Dipeptidase</fullName>
    </submittedName>
</protein>
<gene>
    <name evidence="1" type="ORF">ACFOOQ_05695</name>
</gene>
<dbReference type="Pfam" id="PF01244">
    <property type="entry name" value="Peptidase_M19"/>
    <property type="match status" value="1"/>
</dbReference>
<dbReference type="Proteomes" id="UP001595711">
    <property type="component" value="Unassembled WGS sequence"/>
</dbReference>
<organism evidence="1 2">
    <name type="scientific">Ferrovibrio xuzhouensis</name>
    <dbReference type="NCBI Taxonomy" id="1576914"/>
    <lineage>
        <taxon>Bacteria</taxon>
        <taxon>Pseudomonadati</taxon>
        <taxon>Pseudomonadota</taxon>
        <taxon>Alphaproteobacteria</taxon>
        <taxon>Rhodospirillales</taxon>
        <taxon>Rhodospirillaceae</taxon>
        <taxon>Ferrovibrio</taxon>
    </lineage>
</organism>
<proteinExistence type="predicted"/>
<dbReference type="InterPro" id="IPR008257">
    <property type="entry name" value="Pept_M19"/>
</dbReference>
<dbReference type="RefSeq" id="WP_379722800.1">
    <property type="nucleotide sequence ID" value="NZ_JBHRYJ010000001.1"/>
</dbReference>
<comment type="caution">
    <text evidence="1">The sequence shown here is derived from an EMBL/GenBank/DDBJ whole genome shotgun (WGS) entry which is preliminary data.</text>
</comment>
<dbReference type="PANTHER" id="PTHR10443:SF12">
    <property type="entry name" value="DIPEPTIDASE"/>
    <property type="match status" value="1"/>
</dbReference>
<dbReference type="PANTHER" id="PTHR10443">
    <property type="entry name" value="MICROSOMAL DIPEPTIDASE"/>
    <property type="match status" value="1"/>
</dbReference>
<evidence type="ECO:0000313" key="1">
    <source>
        <dbReference type="EMBL" id="MFC3675024.1"/>
    </source>
</evidence>
<evidence type="ECO:0000313" key="2">
    <source>
        <dbReference type="Proteomes" id="UP001595711"/>
    </source>
</evidence>
<dbReference type="InterPro" id="IPR032466">
    <property type="entry name" value="Metal_Hydrolase"/>
</dbReference>
<sequence length="332" mass="35767">MSMAAWRERHSALQDLPVCDGLLPWTSAFLPPGADLPAMLRRYRQAGIDHVSLTAAAGRDDTATALSRLGWFRRILQPHGDWVSIADGRHGIEAARAGGQMSVSFHFQTATPLLDDLEYVDAFRAAGVWRTILAYNEANTAGDGCHEPRNAGLSAFGRRLIARMDAAGMGVDLSHCGERTSLEAIEATAGVPVFSHSNARALFDHERNITDVQIRACAARGGYVGISGVGFFLGADGDGLPAAVARNVAYIADLVGPQHVGLGLDVMYLEGSDYGFFHGSRERWPRGYPNPPWSFLQPEQFDALVEAIIGHGFSKAEIAGILGGNLLRCMPR</sequence>
<reference evidence="2" key="1">
    <citation type="journal article" date="2019" name="Int. J. Syst. Evol. Microbiol.">
        <title>The Global Catalogue of Microorganisms (GCM) 10K type strain sequencing project: providing services to taxonomists for standard genome sequencing and annotation.</title>
        <authorList>
            <consortium name="The Broad Institute Genomics Platform"/>
            <consortium name="The Broad Institute Genome Sequencing Center for Infectious Disease"/>
            <person name="Wu L."/>
            <person name="Ma J."/>
        </authorList>
    </citation>
    <scope>NUCLEOTIDE SEQUENCE [LARGE SCALE GENOMIC DNA]</scope>
    <source>
        <strain evidence="2">KCTC 42182</strain>
    </source>
</reference>
<dbReference type="SUPFAM" id="SSF51556">
    <property type="entry name" value="Metallo-dependent hydrolases"/>
    <property type="match status" value="1"/>
</dbReference>